<evidence type="ECO:0000313" key="3">
    <source>
        <dbReference type="Ensembl" id="ENSCLMP00005002823.1"/>
    </source>
</evidence>
<dbReference type="GO" id="GO:0005085">
    <property type="term" value="F:guanyl-nucleotide exchange factor activity"/>
    <property type="evidence" value="ECO:0007669"/>
    <property type="project" value="InterPro"/>
</dbReference>
<proteinExistence type="predicted"/>
<dbReference type="Ensembl" id="ENSCLMT00005003096.1">
    <property type="protein sequence ID" value="ENSCLMP00005002823.1"/>
    <property type="gene ID" value="ENSCLMG00005001616.1"/>
</dbReference>
<dbReference type="PROSITE" id="PS50003">
    <property type="entry name" value="PH_DOMAIN"/>
    <property type="match status" value="1"/>
</dbReference>
<evidence type="ECO:0000259" key="2">
    <source>
        <dbReference type="PROSITE" id="PS50010"/>
    </source>
</evidence>
<name>A0A8C2WDF6_CYCLU</name>
<reference evidence="3" key="1">
    <citation type="submission" date="2025-08" db="UniProtKB">
        <authorList>
            <consortium name="Ensembl"/>
        </authorList>
    </citation>
    <scope>IDENTIFICATION</scope>
</reference>
<dbReference type="Pfam" id="PF00621">
    <property type="entry name" value="RhoGEF"/>
    <property type="match status" value="1"/>
</dbReference>
<dbReference type="Gene3D" id="2.30.29.30">
    <property type="entry name" value="Pleckstrin-homology domain (PH domain)/Phosphotyrosine-binding domain (PTB)"/>
    <property type="match status" value="1"/>
</dbReference>
<feature type="domain" description="PH" evidence="1">
    <location>
        <begin position="166"/>
        <end position="273"/>
    </location>
</feature>
<dbReference type="InterPro" id="IPR000219">
    <property type="entry name" value="DH_dom"/>
</dbReference>
<dbReference type="PANTHER" id="PTHR45845">
    <property type="entry name" value="RHO GUANINE NUCLEOTIDE EXCHANGE FACTOR-RELATED"/>
    <property type="match status" value="1"/>
</dbReference>
<dbReference type="AlphaFoldDB" id="A0A8C2WDF6"/>
<dbReference type="GeneTree" id="ENSGT00940000162507"/>
<dbReference type="CDD" id="cd13242">
    <property type="entry name" value="PH_puratrophin-1"/>
    <property type="match status" value="1"/>
</dbReference>
<dbReference type="PANTHER" id="PTHR45845:SF2">
    <property type="entry name" value="RIKEN CDNA D630003M21 GENE"/>
    <property type="match status" value="1"/>
</dbReference>
<dbReference type="Proteomes" id="UP000694565">
    <property type="component" value="Unplaced"/>
</dbReference>
<dbReference type="SUPFAM" id="SSF50729">
    <property type="entry name" value="PH domain-like"/>
    <property type="match status" value="1"/>
</dbReference>
<protein>
    <submittedName>
        <fullName evidence="3">Uncharacterized protein</fullName>
    </submittedName>
</protein>
<evidence type="ECO:0000259" key="1">
    <source>
        <dbReference type="PROSITE" id="PS50003"/>
    </source>
</evidence>
<dbReference type="Gene3D" id="1.20.900.10">
    <property type="entry name" value="Dbl homology (DH) domain"/>
    <property type="match status" value="1"/>
</dbReference>
<feature type="domain" description="DH" evidence="2">
    <location>
        <begin position="1"/>
        <end position="130"/>
    </location>
</feature>
<reference evidence="3" key="2">
    <citation type="submission" date="2025-09" db="UniProtKB">
        <authorList>
            <consortium name="Ensembl"/>
        </authorList>
    </citation>
    <scope>IDENTIFICATION</scope>
</reference>
<sequence length="328" mass="38339">RSLGYILTHYLPLLDRPDIPQDLRGKRGVIFGNLEKLYDFHNHYFLPELEACQKEPGMVARCFLRHSESFGLYALYSKNKPLSDALILHRRHDIFKKKQQELGDMMDLSSYLLRPIQRISKYSLLLQDIVCGPGAEIQAAADLVRFQMRHGNDLLTMDAIQECDVNLKEQGQLIRQDEFTVSFRKKKCVRRVFLFEDLILFSKTKRTDIGNDVYVYKQSFKTSDIGMTHNSSVSSLCFEIWFRRRKSEDTYTLKASSMEVKQVWTTDLERILWDQATHSRASQTGQSVGQGAKAWNCLPTELKMEHNFNVFNRGIKSWLKEKQYCYHT</sequence>
<keyword evidence="4" id="KW-1185">Reference proteome</keyword>
<accession>A0A8C2WDF6</accession>
<dbReference type="Pfam" id="PF22697">
    <property type="entry name" value="SOS1_NGEF_PH"/>
    <property type="match status" value="1"/>
</dbReference>
<dbReference type="InterPro" id="IPR035899">
    <property type="entry name" value="DBL_dom_sf"/>
</dbReference>
<dbReference type="InterPro" id="IPR052231">
    <property type="entry name" value="Rho_GEF_signaling-related"/>
</dbReference>
<organism evidence="3 4">
    <name type="scientific">Cyclopterus lumpus</name>
    <name type="common">Lumpsucker</name>
    <dbReference type="NCBI Taxonomy" id="8103"/>
    <lineage>
        <taxon>Eukaryota</taxon>
        <taxon>Metazoa</taxon>
        <taxon>Chordata</taxon>
        <taxon>Craniata</taxon>
        <taxon>Vertebrata</taxon>
        <taxon>Euteleostomi</taxon>
        <taxon>Actinopterygii</taxon>
        <taxon>Neopterygii</taxon>
        <taxon>Teleostei</taxon>
        <taxon>Neoteleostei</taxon>
        <taxon>Acanthomorphata</taxon>
        <taxon>Eupercaria</taxon>
        <taxon>Perciformes</taxon>
        <taxon>Cottioidei</taxon>
        <taxon>Cottales</taxon>
        <taxon>Cyclopteridae</taxon>
        <taxon>Cyclopterus</taxon>
    </lineage>
</organism>
<evidence type="ECO:0000313" key="4">
    <source>
        <dbReference type="Proteomes" id="UP000694565"/>
    </source>
</evidence>
<dbReference type="PROSITE" id="PS50010">
    <property type="entry name" value="DH_2"/>
    <property type="match status" value="1"/>
</dbReference>
<dbReference type="InterPro" id="IPR001849">
    <property type="entry name" value="PH_domain"/>
</dbReference>
<dbReference type="SMART" id="SM00325">
    <property type="entry name" value="RhoGEF"/>
    <property type="match status" value="1"/>
</dbReference>
<dbReference type="InterPro" id="IPR011993">
    <property type="entry name" value="PH-like_dom_sf"/>
</dbReference>
<dbReference type="SUPFAM" id="SSF48065">
    <property type="entry name" value="DBL homology domain (DH-domain)"/>
    <property type="match status" value="1"/>
</dbReference>
<dbReference type="InterPro" id="IPR055251">
    <property type="entry name" value="SOS1_NGEF_PH"/>
</dbReference>
<dbReference type="SMART" id="SM00233">
    <property type="entry name" value="PH"/>
    <property type="match status" value="1"/>
</dbReference>